<sequence>MTVDVEVVLDVRDLRAAPSTPTGFAELWASVEPELVGRDISRKAVHELDGAAGRLRLEIVRLPPGAGLVGPDTRFSIVAVRETARLRYRCTHCRGRGTYGPFLCKTCPSDGENRVCDRHVVILDGSLTATCPDHRPACRCDAPATFRCAGKACRTVTAWCDAHRKRHPRDHDLNYCPSCYDVTFPRCDERPCPDLGSVRCEHVTSGFRRCGRRMCTRHASRWQVFGGERVGLGRCAGHREVRNLGPEDVLFQIVAGAALRKRKDRLPSLQGFAHNLRGVGMNELALDFAWIHRTLAAVVRRTQPDAAVSAEAMKAKSEWDEQFEKIKVTSQTGRHLVEQLRGLVPTALAGTIEYADYRPATRRGGVDRPALLFVKVPEHQRGHFIGPKGAAIKSYRSRLGVDVQIEGDRRR</sequence>
<proteinExistence type="predicted"/>
<organism evidence="2 3">
    <name type="scientific">Amycolatopsis rifamycinica</name>
    <dbReference type="NCBI Taxonomy" id="287986"/>
    <lineage>
        <taxon>Bacteria</taxon>
        <taxon>Bacillati</taxon>
        <taxon>Actinomycetota</taxon>
        <taxon>Actinomycetes</taxon>
        <taxon>Pseudonocardiales</taxon>
        <taxon>Pseudonocardiaceae</taxon>
        <taxon>Amycolatopsis</taxon>
    </lineage>
</organism>
<dbReference type="SUPFAM" id="SSF54791">
    <property type="entry name" value="Eukaryotic type KH-domain (KH-domain type I)"/>
    <property type="match status" value="1"/>
</dbReference>
<protein>
    <recommendedName>
        <fullName evidence="4">K Homology domain-containing protein</fullName>
    </recommendedName>
</protein>
<evidence type="ECO:0000313" key="3">
    <source>
        <dbReference type="Proteomes" id="UP000027345"/>
    </source>
</evidence>
<dbReference type="InterPro" id="IPR036612">
    <property type="entry name" value="KH_dom_type_1_sf"/>
</dbReference>
<name>A0A066UCA3_9PSEU</name>
<dbReference type="OrthoDB" id="4554396at2"/>
<dbReference type="STRING" id="287986.DV20_13110"/>
<dbReference type="EMBL" id="JMQI01000026">
    <property type="protein sequence ID" value="KDN21863.1"/>
    <property type="molecule type" value="Genomic_DNA"/>
</dbReference>
<dbReference type="GO" id="GO:0003723">
    <property type="term" value="F:RNA binding"/>
    <property type="evidence" value="ECO:0007669"/>
    <property type="project" value="UniProtKB-UniRule"/>
</dbReference>
<gene>
    <name evidence="2" type="ORF">DV20_13110</name>
</gene>
<dbReference type="Gene3D" id="3.30.1370.10">
    <property type="entry name" value="K Homology domain, type 1"/>
    <property type="match status" value="1"/>
</dbReference>
<dbReference type="PROSITE" id="PS50084">
    <property type="entry name" value="KH_TYPE_1"/>
    <property type="match status" value="1"/>
</dbReference>
<dbReference type="AlphaFoldDB" id="A0A066UCA3"/>
<dbReference type="Proteomes" id="UP000027345">
    <property type="component" value="Unassembled WGS sequence"/>
</dbReference>
<evidence type="ECO:0008006" key="4">
    <source>
        <dbReference type="Google" id="ProtNLM"/>
    </source>
</evidence>
<evidence type="ECO:0000313" key="2">
    <source>
        <dbReference type="EMBL" id="KDN21863.1"/>
    </source>
</evidence>
<keyword evidence="3" id="KW-1185">Reference proteome</keyword>
<comment type="caution">
    <text evidence="2">The sequence shown here is derived from an EMBL/GenBank/DDBJ whole genome shotgun (WGS) entry which is preliminary data.</text>
</comment>
<reference evidence="2 3" key="1">
    <citation type="submission" date="2014-05" db="EMBL/GenBank/DDBJ databases">
        <title>Draft genome sequence of Amycolatopsis rifamycinica DSM 46095.</title>
        <authorList>
            <person name="Lal R."/>
            <person name="Saxena A."/>
            <person name="Kumari R."/>
            <person name="Mukherjee U."/>
            <person name="Singh P."/>
            <person name="Sangwan N."/>
            <person name="Mahato N.K."/>
        </authorList>
    </citation>
    <scope>NUCLEOTIDE SEQUENCE [LARGE SCALE GENOMIC DNA]</scope>
    <source>
        <strain evidence="2 3">DSM 46095</strain>
    </source>
</reference>
<keyword evidence="1" id="KW-0694">RNA-binding</keyword>
<dbReference type="eggNOG" id="ENOG503126U">
    <property type="taxonomic scope" value="Bacteria"/>
</dbReference>
<accession>A0A066UCA3</accession>
<evidence type="ECO:0000256" key="1">
    <source>
        <dbReference type="PROSITE-ProRule" id="PRU00117"/>
    </source>
</evidence>
<dbReference type="CDD" id="cd00105">
    <property type="entry name" value="KH-I"/>
    <property type="match status" value="1"/>
</dbReference>
<dbReference type="RefSeq" id="WP_043779797.1">
    <property type="nucleotide sequence ID" value="NZ_JMQI01000026.1"/>
</dbReference>